<evidence type="ECO:0000313" key="4">
    <source>
        <dbReference type="Proteomes" id="UP001346149"/>
    </source>
</evidence>
<dbReference type="GO" id="GO:0043171">
    <property type="term" value="P:peptide catabolic process"/>
    <property type="evidence" value="ECO:0007669"/>
    <property type="project" value="TreeGrafter"/>
</dbReference>
<evidence type="ECO:0000313" key="3">
    <source>
        <dbReference type="EMBL" id="KAK4804887.1"/>
    </source>
</evidence>
<dbReference type="InterPro" id="IPR050344">
    <property type="entry name" value="Peptidase_M1_aminopeptidases"/>
</dbReference>
<name>A0AAN7RI63_TRANT</name>
<accession>A0AAN7RI63</accession>
<dbReference type="GO" id="GO:0005737">
    <property type="term" value="C:cytoplasm"/>
    <property type="evidence" value="ECO:0007669"/>
    <property type="project" value="TreeGrafter"/>
</dbReference>
<dbReference type="Gene3D" id="2.60.40.1910">
    <property type="match status" value="1"/>
</dbReference>
<feature type="domain" description="ERAP1-like C-terminal" evidence="2">
    <location>
        <begin position="55"/>
        <end position="105"/>
    </location>
</feature>
<evidence type="ECO:0000259" key="2">
    <source>
        <dbReference type="Pfam" id="PF11838"/>
    </source>
</evidence>
<dbReference type="AlphaFoldDB" id="A0AAN7RI63"/>
<dbReference type="EMBL" id="JAXQNO010000001">
    <property type="protein sequence ID" value="KAK4804887.1"/>
    <property type="molecule type" value="Genomic_DNA"/>
</dbReference>
<organism evidence="3 4">
    <name type="scientific">Trapa natans</name>
    <name type="common">Water chestnut</name>
    <dbReference type="NCBI Taxonomy" id="22666"/>
    <lineage>
        <taxon>Eukaryota</taxon>
        <taxon>Viridiplantae</taxon>
        <taxon>Streptophyta</taxon>
        <taxon>Embryophyta</taxon>
        <taxon>Tracheophyta</taxon>
        <taxon>Spermatophyta</taxon>
        <taxon>Magnoliopsida</taxon>
        <taxon>eudicotyledons</taxon>
        <taxon>Gunneridae</taxon>
        <taxon>Pentapetalae</taxon>
        <taxon>rosids</taxon>
        <taxon>malvids</taxon>
        <taxon>Myrtales</taxon>
        <taxon>Lythraceae</taxon>
        <taxon>Trapa</taxon>
    </lineage>
</organism>
<dbReference type="GO" id="GO:0016020">
    <property type="term" value="C:membrane"/>
    <property type="evidence" value="ECO:0007669"/>
    <property type="project" value="TreeGrafter"/>
</dbReference>
<comment type="caution">
    <text evidence="3">The sequence shown here is derived from an EMBL/GenBank/DDBJ whole genome shotgun (WGS) entry which is preliminary data.</text>
</comment>
<sequence>MEDLWAALEEGSVDPKGLGSGLCQSPYAAGSYEARNSFLLLERSTSIDIDGTSPWIKINVDQTCFYRVKYDESLAYNLRSAIEGQLLSPTDRFEILDDSFALCKA</sequence>
<dbReference type="PANTHER" id="PTHR11533">
    <property type="entry name" value="PROTEASE M1 ZINC METALLOPROTEASE"/>
    <property type="match status" value="1"/>
</dbReference>
<dbReference type="Proteomes" id="UP001346149">
    <property type="component" value="Unassembled WGS sequence"/>
</dbReference>
<gene>
    <name evidence="3" type="ORF">SAY86_004704</name>
</gene>
<dbReference type="GO" id="GO:0070006">
    <property type="term" value="F:metalloaminopeptidase activity"/>
    <property type="evidence" value="ECO:0007669"/>
    <property type="project" value="TreeGrafter"/>
</dbReference>
<evidence type="ECO:0000256" key="1">
    <source>
        <dbReference type="ARBA" id="ARBA00010136"/>
    </source>
</evidence>
<dbReference type="GO" id="GO:0005615">
    <property type="term" value="C:extracellular space"/>
    <property type="evidence" value="ECO:0007669"/>
    <property type="project" value="TreeGrafter"/>
</dbReference>
<dbReference type="GO" id="GO:0006508">
    <property type="term" value="P:proteolysis"/>
    <property type="evidence" value="ECO:0007669"/>
    <property type="project" value="TreeGrafter"/>
</dbReference>
<dbReference type="PANTHER" id="PTHR11533:SF174">
    <property type="entry name" value="PUROMYCIN-SENSITIVE AMINOPEPTIDASE-RELATED"/>
    <property type="match status" value="1"/>
</dbReference>
<comment type="similarity">
    <text evidence="1">Belongs to the peptidase M1 family.</text>
</comment>
<proteinExistence type="inferred from homology"/>
<dbReference type="GO" id="GO:0008270">
    <property type="term" value="F:zinc ion binding"/>
    <property type="evidence" value="ECO:0007669"/>
    <property type="project" value="TreeGrafter"/>
</dbReference>
<dbReference type="GO" id="GO:0042277">
    <property type="term" value="F:peptide binding"/>
    <property type="evidence" value="ECO:0007669"/>
    <property type="project" value="TreeGrafter"/>
</dbReference>
<protein>
    <recommendedName>
        <fullName evidence="2">ERAP1-like C-terminal domain-containing protein</fullName>
    </recommendedName>
</protein>
<dbReference type="Pfam" id="PF11838">
    <property type="entry name" value="ERAP1_C"/>
    <property type="match status" value="1"/>
</dbReference>
<reference evidence="3 4" key="1">
    <citation type="journal article" date="2023" name="Hortic Res">
        <title>Pangenome of water caltrop reveals structural variations and asymmetric subgenome divergence after allopolyploidization.</title>
        <authorList>
            <person name="Zhang X."/>
            <person name="Chen Y."/>
            <person name="Wang L."/>
            <person name="Yuan Y."/>
            <person name="Fang M."/>
            <person name="Shi L."/>
            <person name="Lu R."/>
            <person name="Comes H.P."/>
            <person name="Ma Y."/>
            <person name="Chen Y."/>
            <person name="Huang G."/>
            <person name="Zhou Y."/>
            <person name="Zheng Z."/>
            <person name="Qiu Y."/>
        </authorList>
    </citation>
    <scope>NUCLEOTIDE SEQUENCE [LARGE SCALE GENOMIC DNA]</scope>
    <source>
        <strain evidence="3">F231</strain>
    </source>
</reference>
<keyword evidence="4" id="KW-1185">Reference proteome</keyword>
<dbReference type="InterPro" id="IPR024571">
    <property type="entry name" value="ERAP1-like_C_dom"/>
</dbReference>